<feature type="region of interest" description="Disordered" evidence="1">
    <location>
        <begin position="203"/>
        <end position="260"/>
    </location>
</feature>
<sequence length="361" mass="37228">MTEIAHPRRVLAVSLAESSQTLSRLIERLTGTAPSPAPSLAGVTHLLPLRTPYYAAAVPVWLDLVPAGAPAAAAWAAAFLSVEAAEVLRALGALVVVFALPGGPDTRELVAQVGTLLRDGLGGSAWDGVGLAVGVEVGAVVDGVDGDKVLDQWEDVCAAWGLEFVHVAGGGDRAGAVADGQRRNEFGERVGVARVLEALQANDWSGGGGGAGEDVGLDGPDDDEFGDLVAGTSAPGGRAHAPVPPSQRTRASGDGDDDTEDGAFAFAFDPPGLDFALDGGDVAGLRKAIWDGGQAQADGEDGLDDGGPGEEEEEEEEEEVQKLGRMMQKLQAVRDLTAGMPDEQRRRLAKRAVGEVMRDMS</sequence>
<reference evidence="2" key="1">
    <citation type="journal article" date="2023" name="Mol. Plant Microbe Interact.">
        <title>Elucidating the Obligate Nature and Biological Capacity of an Invasive Fungal Corn Pathogen.</title>
        <authorList>
            <person name="MacCready J.S."/>
            <person name="Roggenkamp E.M."/>
            <person name="Gdanetz K."/>
            <person name="Chilvers M.I."/>
        </authorList>
    </citation>
    <scope>NUCLEOTIDE SEQUENCE</scope>
    <source>
        <strain evidence="2">PM02</strain>
    </source>
</reference>
<dbReference type="GO" id="GO:0030674">
    <property type="term" value="F:protein-macromolecule adaptor activity"/>
    <property type="evidence" value="ECO:0007669"/>
    <property type="project" value="TreeGrafter"/>
</dbReference>
<comment type="caution">
    <text evidence="2">The sequence shown here is derived from an EMBL/GenBank/DDBJ whole genome shotgun (WGS) entry which is preliminary data.</text>
</comment>
<evidence type="ECO:0000256" key="1">
    <source>
        <dbReference type="SAM" id="MobiDB-lite"/>
    </source>
</evidence>
<dbReference type="Gene3D" id="3.40.50.11960">
    <property type="match status" value="1"/>
</dbReference>
<protein>
    <recommendedName>
        <fullName evidence="4">Alpha and gamma adaptin binding protein p34</fullName>
    </recommendedName>
</protein>
<feature type="compositionally biased region" description="Acidic residues" evidence="1">
    <location>
        <begin position="215"/>
        <end position="226"/>
    </location>
</feature>
<dbReference type="EMBL" id="JAQQPM010000007">
    <property type="protein sequence ID" value="KAK2074074.1"/>
    <property type="molecule type" value="Genomic_DNA"/>
</dbReference>
<evidence type="ECO:0008006" key="4">
    <source>
        <dbReference type="Google" id="ProtNLM"/>
    </source>
</evidence>
<dbReference type="PANTHER" id="PTHR28043:SF1">
    <property type="entry name" value="INCREASED RECOMBINATION CENTERS PROTEIN 6"/>
    <property type="match status" value="1"/>
</dbReference>
<dbReference type="InterPro" id="IPR034627">
    <property type="entry name" value="Irc6"/>
</dbReference>
<dbReference type="PANTHER" id="PTHR28043">
    <property type="entry name" value="INCREASED RECOMBINATION CENTERS PROTEIN 6"/>
    <property type="match status" value="1"/>
</dbReference>
<dbReference type="AlphaFoldDB" id="A0AAD9IA95"/>
<dbReference type="GO" id="GO:0016192">
    <property type="term" value="P:vesicle-mediated transport"/>
    <property type="evidence" value="ECO:0007669"/>
    <property type="project" value="InterPro"/>
</dbReference>
<name>A0AAD9IA95_9PEZI</name>
<evidence type="ECO:0000313" key="2">
    <source>
        <dbReference type="EMBL" id="KAK2074074.1"/>
    </source>
</evidence>
<accession>A0AAD9IA95</accession>
<evidence type="ECO:0000313" key="3">
    <source>
        <dbReference type="Proteomes" id="UP001217918"/>
    </source>
</evidence>
<dbReference type="Pfam" id="PF10199">
    <property type="entry name" value="Adaptin_binding"/>
    <property type="match status" value="1"/>
</dbReference>
<feature type="compositionally biased region" description="Acidic residues" evidence="1">
    <location>
        <begin position="298"/>
        <end position="319"/>
    </location>
</feature>
<feature type="region of interest" description="Disordered" evidence="1">
    <location>
        <begin position="291"/>
        <end position="321"/>
    </location>
</feature>
<dbReference type="Proteomes" id="UP001217918">
    <property type="component" value="Unassembled WGS sequence"/>
</dbReference>
<gene>
    <name evidence="2" type="ORF">P8C59_008311</name>
</gene>
<organism evidence="2 3">
    <name type="scientific">Phyllachora maydis</name>
    <dbReference type="NCBI Taxonomy" id="1825666"/>
    <lineage>
        <taxon>Eukaryota</taxon>
        <taxon>Fungi</taxon>
        <taxon>Dikarya</taxon>
        <taxon>Ascomycota</taxon>
        <taxon>Pezizomycotina</taxon>
        <taxon>Sordariomycetes</taxon>
        <taxon>Sordariomycetidae</taxon>
        <taxon>Phyllachorales</taxon>
        <taxon>Phyllachoraceae</taxon>
        <taxon>Phyllachora</taxon>
    </lineage>
</organism>
<keyword evidence="3" id="KW-1185">Reference proteome</keyword>
<proteinExistence type="predicted"/>